<dbReference type="Proteomes" id="UP001597351">
    <property type="component" value="Unassembled WGS sequence"/>
</dbReference>
<comment type="caution">
    <text evidence="2">The sequence shown here is derived from an EMBL/GenBank/DDBJ whole genome shotgun (WGS) entry which is preliminary data.</text>
</comment>
<protein>
    <recommendedName>
        <fullName evidence="4">Histidine kinase</fullName>
    </recommendedName>
</protein>
<keyword evidence="1" id="KW-0812">Transmembrane</keyword>
<evidence type="ECO:0008006" key="4">
    <source>
        <dbReference type="Google" id="ProtNLM"/>
    </source>
</evidence>
<feature type="transmembrane region" description="Helical" evidence="1">
    <location>
        <begin position="111"/>
        <end position="131"/>
    </location>
</feature>
<proteinExistence type="predicted"/>
<evidence type="ECO:0000256" key="1">
    <source>
        <dbReference type="SAM" id="Phobius"/>
    </source>
</evidence>
<dbReference type="EMBL" id="JBHUGD010000003">
    <property type="protein sequence ID" value="MFD1948247.1"/>
    <property type="molecule type" value="Genomic_DNA"/>
</dbReference>
<name>A0ABW4TRR9_9ACTN</name>
<dbReference type="RefSeq" id="WP_343920113.1">
    <property type="nucleotide sequence ID" value="NZ_BAAAJT010000002.1"/>
</dbReference>
<keyword evidence="3" id="KW-1185">Reference proteome</keyword>
<feature type="transmembrane region" description="Helical" evidence="1">
    <location>
        <begin position="38"/>
        <end position="66"/>
    </location>
</feature>
<accession>A0ABW4TRR9</accession>
<evidence type="ECO:0000313" key="2">
    <source>
        <dbReference type="EMBL" id="MFD1948247.1"/>
    </source>
</evidence>
<keyword evidence="1" id="KW-0472">Membrane</keyword>
<sequence>MRLRPWLPLLSVLAQVGLALFVALWIDRSDLPQPVGSWGYAFGVVVIALLYLSLPGLLLLGCALAGSFARSGDAARTATIVGAVVAALVGVAGLVLGAPELLRADGEADRVFATALLVTSVVPLLPLLVAFRREEAAT</sequence>
<reference evidence="3" key="1">
    <citation type="journal article" date="2019" name="Int. J. Syst. Evol. Microbiol.">
        <title>The Global Catalogue of Microorganisms (GCM) 10K type strain sequencing project: providing services to taxonomists for standard genome sequencing and annotation.</title>
        <authorList>
            <consortium name="The Broad Institute Genomics Platform"/>
            <consortium name="The Broad Institute Genome Sequencing Center for Infectious Disease"/>
            <person name="Wu L."/>
            <person name="Ma J."/>
        </authorList>
    </citation>
    <scope>NUCLEOTIDE SEQUENCE [LARGE SCALE GENOMIC DNA]</scope>
    <source>
        <strain evidence="3">CGMCC 1.12477</strain>
    </source>
</reference>
<feature type="transmembrane region" description="Helical" evidence="1">
    <location>
        <begin position="7"/>
        <end position="26"/>
    </location>
</feature>
<gene>
    <name evidence="2" type="ORF">ACFSDE_15700</name>
</gene>
<keyword evidence="1" id="KW-1133">Transmembrane helix</keyword>
<feature type="transmembrane region" description="Helical" evidence="1">
    <location>
        <begin position="78"/>
        <end position="99"/>
    </location>
</feature>
<evidence type="ECO:0000313" key="3">
    <source>
        <dbReference type="Proteomes" id="UP001597351"/>
    </source>
</evidence>
<organism evidence="2 3">
    <name type="scientific">Nocardioides aestuarii</name>
    <dbReference type="NCBI Taxonomy" id="252231"/>
    <lineage>
        <taxon>Bacteria</taxon>
        <taxon>Bacillati</taxon>
        <taxon>Actinomycetota</taxon>
        <taxon>Actinomycetes</taxon>
        <taxon>Propionibacteriales</taxon>
        <taxon>Nocardioidaceae</taxon>
        <taxon>Nocardioides</taxon>
    </lineage>
</organism>